<dbReference type="EMBL" id="CP110435">
    <property type="protein sequence ID" value="WAQ91691.1"/>
    <property type="molecule type" value="Genomic_DNA"/>
</dbReference>
<proteinExistence type="predicted"/>
<dbReference type="GeneID" id="77804631"/>
<reference evidence="2" key="1">
    <citation type="submission" date="2022-10" db="EMBL/GenBank/DDBJ databases">
        <title>Puccinia triticina Genome sequencing and assembly.</title>
        <authorList>
            <person name="Li C."/>
        </authorList>
    </citation>
    <scope>NUCLEOTIDE SEQUENCE</scope>
    <source>
        <strain evidence="2">Pt15</strain>
    </source>
</reference>
<evidence type="ECO:0000313" key="2">
    <source>
        <dbReference type="EMBL" id="WAQ91691.1"/>
    </source>
</evidence>
<feature type="compositionally biased region" description="Polar residues" evidence="1">
    <location>
        <begin position="22"/>
        <end position="32"/>
    </location>
</feature>
<dbReference type="RefSeq" id="XP_053027246.1">
    <property type="nucleotide sequence ID" value="XM_053163737.1"/>
</dbReference>
<accession>A0ABY7D5T5</accession>
<name>A0ABY7D5T5_9BASI</name>
<protein>
    <submittedName>
        <fullName evidence="2">Uncharacterized protein</fullName>
    </submittedName>
</protein>
<dbReference type="Proteomes" id="UP001164743">
    <property type="component" value="Chromosome 15A"/>
</dbReference>
<sequence>MPAEDSDAGLEDLDNNELDYSRATTNPDLSSRLGQIDRSYQSSDGENDVVTSCKILSHRFQLAIVG</sequence>
<organism evidence="2 3">
    <name type="scientific">Puccinia triticina</name>
    <dbReference type="NCBI Taxonomy" id="208348"/>
    <lineage>
        <taxon>Eukaryota</taxon>
        <taxon>Fungi</taxon>
        <taxon>Dikarya</taxon>
        <taxon>Basidiomycota</taxon>
        <taxon>Pucciniomycotina</taxon>
        <taxon>Pucciniomycetes</taxon>
        <taxon>Pucciniales</taxon>
        <taxon>Pucciniaceae</taxon>
        <taxon>Puccinia</taxon>
    </lineage>
</organism>
<evidence type="ECO:0000313" key="3">
    <source>
        <dbReference type="Proteomes" id="UP001164743"/>
    </source>
</evidence>
<gene>
    <name evidence="2" type="ORF">PtA15_15A82</name>
</gene>
<evidence type="ECO:0000256" key="1">
    <source>
        <dbReference type="SAM" id="MobiDB-lite"/>
    </source>
</evidence>
<keyword evidence="3" id="KW-1185">Reference proteome</keyword>
<feature type="region of interest" description="Disordered" evidence="1">
    <location>
        <begin position="1"/>
        <end position="32"/>
    </location>
</feature>
<feature type="compositionally biased region" description="Acidic residues" evidence="1">
    <location>
        <begin position="1"/>
        <end position="17"/>
    </location>
</feature>